<dbReference type="InterPro" id="IPR018833">
    <property type="entry name" value="Rv2993c-like_N"/>
</dbReference>
<dbReference type="FunFam" id="3.90.850.10:FF:000002">
    <property type="entry name" value="2-hydroxyhepta-2,4-diene-1,7-dioate isomerase"/>
    <property type="match status" value="1"/>
</dbReference>
<dbReference type="InterPro" id="IPR011234">
    <property type="entry name" value="Fumarylacetoacetase-like_C"/>
</dbReference>
<dbReference type="PANTHER" id="PTHR42796:SF4">
    <property type="entry name" value="FUMARYLACETOACETATE HYDROLASE DOMAIN-CONTAINING PROTEIN 2A"/>
    <property type="match status" value="1"/>
</dbReference>
<dbReference type="GO" id="GO:0016853">
    <property type="term" value="F:isomerase activity"/>
    <property type="evidence" value="ECO:0007669"/>
    <property type="project" value="UniProtKB-ARBA"/>
</dbReference>
<dbReference type="AlphaFoldDB" id="A0A7G6E2F0"/>
<protein>
    <submittedName>
        <fullName evidence="5">DUF2437 domain-containing protein</fullName>
    </submittedName>
</protein>
<dbReference type="Gene3D" id="3.90.850.10">
    <property type="entry name" value="Fumarylacetoacetase-like, C-terminal domain"/>
    <property type="match status" value="1"/>
</dbReference>
<evidence type="ECO:0000259" key="4">
    <source>
        <dbReference type="Pfam" id="PF10370"/>
    </source>
</evidence>
<keyword evidence="6" id="KW-1185">Reference proteome</keyword>
<sequence length="252" mass="28061">MKLARFQHQDTIYYGQVEGSKVFVIEGDIFAQYQVTAKAFELSQVKLLAPVDPGKMVCVGFNYLSHISEMRKDMPIPEEPVTFMVSPTAVIGPEDVIELPFSDHEIHHEAELTVVIGKEAKKILPENAYDYILGYTCGNDVSDRTLQKKDGQWTRAKSFPTFKPLGPYIVTGLNPDNLQIQARVNGEMKQNSNTHHLIKNVAYLVSFVSQYMTLKPGDVILTGTPEGVGPIKPGDVCEIEIEGIGILRNPVR</sequence>
<dbReference type="InterPro" id="IPR036663">
    <property type="entry name" value="Fumarylacetoacetase_C_sf"/>
</dbReference>
<evidence type="ECO:0000256" key="1">
    <source>
        <dbReference type="ARBA" id="ARBA00010211"/>
    </source>
</evidence>
<dbReference type="PANTHER" id="PTHR42796">
    <property type="entry name" value="FUMARYLACETOACETATE HYDROLASE DOMAIN-CONTAINING PROTEIN 2A-RELATED"/>
    <property type="match status" value="1"/>
</dbReference>
<proteinExistence type="inferred from homology"/>
<organism evidence="5 6">
    <name type="scientific">Thermanaerosceptrum fracticalcis</name>
    <dbReference type="NCBI Taxonomy" id="1712410"/>
    <lineage>
        <taxon>Bacteria</taxon>
        <taxon>Bacillati</taxon>
        <taxon>Bacillota</taxon>
        <taxon>Clostridia</taxon>
        <taxon>Eubacteriales</taxon>
        <taxon>Peptococcaceae</taxon>
        <taxon>Thermanaerosceptrum</taxon>
    </lineage>
</organism>
<dbReference type="InterPro" id="IPR051121">
    <property type="entry name" value="FAH"/>
</dbReference>
<dbReference type="Gene3D" id="2.30.30.370">
    <property type="entry name" value="FAH"/>
    <property type="match status" value="1"/>
</dbReference>
<gene>
    <name evidence="5" type="ORF">BR63_07970</name>
</gene>
<dbReference type="OrthoDB" id="9805307at2"/>
<evidence type="ECO:0000259" key="3">
    <source>
        <dbReference type="Pfam" id="PF01557"/>
    </source>
</evidence>
<comment type="similarity">
    <text evidence="1">Belongs to the FAH family.</text>
</comment>
<accession>A0A7G6E2F0</accession>
<dbReference type="GO" id="GO:0046872">
    <property type="term" value="F:metal ion binding"/>
    <property type="evidence" value="ECO:0007669"/>
    <property type="project" value="UniProtKB-KW"/>
</dbReference>
<feature type="domain" description="Fumarylacetoacetase-like C-terminal" evidence="3">
    <location>
        <begin position="55"/>
        <end position="252"/>
    </location>
</feature>
<feature type="domain" description="Rv2993c-like N-terminal" evidence="4">
    <location>
        <begin position="1"/>
        <end position="50"/>
    </location>
</feature>
<dbReference type="EMBL" id="CP045798">
    <property type="protein sequence ID" value="QNB46254.1"/>
    <property type="molecule type" value="Genomic_DNA"/>
</dbReference>
<dbReference type="Proteomes" id="UP000515847">
    <property type="component" value="Chromosome"/>
</dbReference>
<dbReference type="RefSeq" id="WP_034424829.1">
    <property type="nucleotide sequence ID" value="NZ_CP045798.1"/>
</dbReference>
<evidence type="ECO:0000313" key="5">
    <source>
        <dbReference type="EMBL" id="QNB46254.1"/>
    </source>
</evidence>
<evidence type="ECO:0000313" key="6">
    <source>
        <dbReference type="Proteomes" id="UP000515847"/>
    </source>
</evidence>
<evidence type="ECO:0000256" key="2">
    <source>
        <dbReference type="ARBA" id="ARBA00022723"/>
    </source>
</evidence>
<dbReference type="GO" id="GO:0019752">
    <property type="term" value="P:carboxylic acid metabolic process"/>
    <property type="evidence" value="ECO:0007669"/>
    <property type="project" value="UniProtKB-ARBA"/>
</dbReference>
<name>A0A7G6E2F0_THEFR</name>
<dbReference type="SUPFAM" id="SSF56529">
    <property type="entry name" value="FAH"/>
    <property type="match status" value="1"/>
</dbReference>
<dbReference type="Pfam" id="PF01557">
    <property type="entry name" value="FAA_hydrolase"/>
    <property type="match status" value="1"/>
</dbReference>
<dbReference type="KEGG" id="tfr:BR63_07970"/>
<keyword evidence="2" id="KW-0479">Metal-binding</keyword>
<reference evidence="5 6" key="1">
    <citation type="journal article" date="2019" name="Front. Microbiol.">
        <title>Thermoanaerosceptrum fracticalcis gen. nov. sp. nov., a Novel Fumarate-Fermenting Microorganism From a Deep Fractured Carbonate Aquifer of the US Great Basin.</title>
        <authorList>
            <person name="Hamilton-Brehm S.D."/>
            <person name="Stewart L.E."/>
            <person name="Zavarin M."/>
            <person name="Caldwell M."/>
            <person name="Lawson P.A."/>
            <person name="Onstott T.C."/>
            <person name="Grzymski J."/>
            <person name="Neveux I."/>
            <person name="Lollar B.S."/>
            <person name="Russell C.E."/>
            <person name="Moser D.P."/>
        </authorList>
    </citation>
    <scope>NUCLEOTIDE SEQUENCE [LARGE SCALE GENOMIC DNA]</scope>
    <source>
        <strain evidence="5 6">DRI-13</strain>
    </source>
</reference>
<dbReference type="Pfam" id="PF10370">
    <property type="entry name" value="Rv2993c-like_N"/>
    <property type="match status" value="1"/>
</dbReference>